<dbReference type="InterPro" id="IPR009061">
    <property type="entry name" value="DNA-bd_dom_put_sf"/>
</dbReference>
<gene>
    <name evidence="3" type="ORF">K7C98_08825</name>
</gene>
<feature type="region of interest" description="Disordered" evidence="1">
    <location>
        <begin position="1"/>
        <end position="27"/>
    </location>
</feature>
<keyword evidence="4" id="KW-1185">Reference proteome</keyword>
<dbReference type="InterPro" id="IPR041657">
    <property type="entry name" value="HTH_17"/>
</dbReference>
<dbReference type="Pfam" id="PF12728">
    <property type="entry name" value="HTH_17"/>
    <property type="match status" value="1"/>
</dbReference>
<evidence type="ECO:0000313" key="3">
    <source>
        <dbReference type="EMBL" id="MBZ5709361.1"/>
    </source>
</evidence>
<proteinExistence type="predicted"/>
<dbReference type="EMBL" id="JAIRAU010000005">
    <property type="protein sequence ID" value="MBZ5709361.1"/>
    <property type="molecule type" value="Genomic_DNA"/>
</dbReference>
<dbReference type="Proteomes" id="UP001139031">
    <property type="component" value="Unassembled WGS sequence"/>
</dbReference>
<dbReference type="Gene3D" id="1.10.238.160">
    <property type="match status" value="1"/>
</dbReference>
<protein>
    <submittedName>
        <fullName evidence="3">Helix-turn-helix domain-containing protein</fullName>
    </submittedName>
</protein>
<name>A0ABS7TMD8_9BACT</name>
<feature type="domain" description="Helix-turn-helix" evidence="2">
    <location>
        <begin position="30"/>
        <end position="80"/>
    </location>
</feature>
<sequence>MKTGYDRAGSLLTAPAKGGAKQAGGSSSALLRAAEVAELIGSTEAQVRNMRARGQLPPPIKVPGLGVRWRRTDLEKWLAQLGERHGAVG</sequence>
<dbReference type="SUPFAM" id="SSF46955">
    <property type="entry name" value="Putative DNA-binding domain"/>
    <property type="match status" value="1"/>
</dbReference>
<evidence type="ECO:0000256" key="1">
    <source>
        <dbReference type="SAM" id="MobiDB-lite"/>
    </source>
</evidence>
<evidence type="ECO:0000313" key="4">
    <source>
        <dbReference type="Proteomes" id="UP001139031"/>
    </source>
</evidence>
<reference evidence="3" key="1">
    <citation type="submission" date="2021-08" db="EMBL/GenBank/DDBJ databases">
        <authorList>
            <person name="Stevens D.C."/>
        </authorList>
    </citation>
    <scope>NUCLEOTIDE SEQUENCE</scope>
    <source>
        <strain evidence="3">DSM 53165</strain>
    </source>
</reference>
<accession>A0ABS7TMD8</accession>
<comment type="caution">
    <text evidence="3">The sequence shown here is derived from an EMBL/GenBank/DDBJ whole genome shotgun (WGS) entry which is preliminary data.</text>
</comment>
<feature type="compositionally biased region" description="Low complexity" evidence="1">
    <location>
        <begin position="16"/>
        <end position="27"/>
    </location>
</feature>
<organism evidence="3 4">
    <name type="scientific">Nannocystis pusilla</name>
    <dbReference type="NCBI Taxonomy" id="889268"/>
    <lineage>
        <taxon>Bacteria</taxon>
        <taxon>Pseudomonadati</taxon>
        <taxon>Myxococcota</taxon>
        <taxon>Polyangia</taxon>
        <taxon>Nannocystales</taxon>
        <taxon>Nannocystaceae</taxon>
        <taxon>Nannocystis</taxon>
    </lineage>
</organism>
<evidence type="ECO:0000259" key="2">
    <source>
        <dbReference type="Pfam" id="PF12728"/>
    </source>
</evidence>